<dbReference type="EMBL" id="KI925457">
    <property type="protein sequence ID" value="ETW83399.1"/>
    <property type="molecule type" value="Genomic_DNA"/>
</dbReference>
<dbReference type="InParanoid" id="W4KCE0"/>
<evidence type="ECO:0000313" key="1">
    <source>
        <dbReference type="EMBL" id="ETW83399.1"/>
    </source>
</evidence>
<dbReference type="KEGG" id="hir:HETIRDRAFT_383456"/>
<dbReference type="Gene3D" id="3.40.50.150">
    <property type="entry name" value="Vaccinia Virus protein VP39"/>
    <property type="match status" value="1"/>
</dbReference>
<dbReference type="AlphaFoldDB" id="W4KCE0"/>
<dbReference type="InterPro" id="IPR019410">
    <property type="entry name" value="Methyltransf_16"/>
</dbReference>
<dbReference type="HOGENOM" id="CLU_039535_0_0_1"/>
<gene>
    <name evidence="1" type="ORF">HETIRDRAFT_383456</name>
</gene>
<dbReference type="PANTHER" id="PTHR14614">
    <property type="entry name" value="HEPATOCELLULAR CARCINOMA-ASSOCIATED ANTIGEN"/>
    <property type="match status" value="1"/>
</dbReference>
<accession>W4KCE0</accession>
<dbReference type="OrthoDB" id="413520at2759"/>
<organism evidence="1 2">
    <name type="scientific">Heterobasidion irregulare (strain TC 32-1)</name>
    <dbReference type="NCBI Taxonomy" id="747525"/>
    <lineage>
        <taxon>Eukaryota</taxon>
        <taxon>Fungi</taxon>
        <taxon>Dikarya</taxon>
        <taxon>Basidiomycota</taxon>
        <taxon>Agaricomycotina</taxon>
        <taxon>Agaricomycetes</taxon>
        <taxon>Russulales</taxon>
        <taxon>Bondarzewiaceae</taxon>
        <taxon>Heterobasidion</taxon>
        <taxon>Heterobasidion annosum species complex</taxon>
    </lineage>
</organism>
<dbReference type="Pfam" id="PF10294">
    <property type="entry name" value="Methyltransf_16"/>
    <property type="match status" value="1"/>
</dbReference>
<keyword evidence="2" id="KW-1185">Reference proteome</keyword>
<dbReference type="STRING" id="747525.W4KCE0"/>
<dbReference type="eggNOG" id="KOG2793">
    <property type="taxonomic scope" value="Eukaryota"/>
</dbReference>
<sequence>MQGLSDTGHHQELMMANPNFPENLSISPSQHPQTILTAPVTAADPYVSHFAFDASAQAAAIEKYGIAGRVWEAAYLLTLYFNAPPSHAFDPPFDPHGASQLTVVELGSGTGIVGLKLAERLARTGTDSSNLVVLTDLPEVCPLLQENLQQHAALTERDVWVRALPWGSRAHADTLAEELGLRADPPSEARPRYPTHIVCSDLVYFPELLAPLLRTLLHLTSPPFVPVSASSLPSPPEVIVSYKIRSLAKETAFWSAFGLWFTFTPVLTSPSASTSPDLSWKRFGASVDAFILIAHRRPESMRWPVPEDDAGLLGGVGAHGMS</sequence>
<dbReference type="Proteomes" id="UP000030671">
    <property type="component" value="Unassembled WGS sequence"/>
</dbReference>
<dbReference type="GO" id="GO:0005829">
    <property type="term" value="C:cytosol"/>
    <property type="evidence" value="ECO:0007669"/>
    <property type="project" value="TreeGrafter"/>
</dbReference>
<protein>
    <submittedName>
        <fullName evidence="1">Uncharacterized protein</fullName>
    </submittedName>
</protein>
<dbReference type="RefSeq" id="XP_009545653.1">
    <property type="nucleotide sequence ID" value="XM_009547358.1"/>
</dbReference>
<dbReference type="GO" id="GO:0032991">
    <property type="term" value="C:protein-containing complex"/>
    <property type="evidence" value="ECO:0007669"/>
    <property type="project" value="TreeGrafter"/>
</dbReference>
<reference evidence="1 2" key="1">
    <citation type="journal article" date="2012" name="New Phytol.">
        <title>Insight into trade-off between wood decay and parasitism from the genome of a fungal forest pathogen.</title>
        <authorList>
            <person name="Olson A."/>
            <person name="Aerts A."/>
            <person name="Asiegbu F."/>
            <person name="Belbahri L."/>
            <person name="Bouzid O."/>
            <person name="Broberg A."/>
            <person name="Canback B."/>
            <person name="Coutinho P.M."/>
            <person name="Cullen D."/>
            <person name="Dalman K."/>
            <person name="Deflorio G."/>
            <person name="van Diepen L.T."/>
            <person name="Dunand C."/>
            <person name="Duplessis S."/>
            <person name="Durling M."/>
            <person name="Gonthier P."/>
            <person name="Grimwood J."/>
            <person name="Fossdal C.G."/>
            <person name="Hansson D."/>
            <person name="Henrissat B."/>
            <person name="Hietala A."/>
            <person name="Himmelstrand K."/>
            <person name="Hoffmeister D."/>
            <person name="Hogberg N."/>
            <person name="James T.Y."/>
            <person name="Karlsson M."/>
            <person name="Kohler A."/>
            <person name="Kues U."/>
            <person name="Lee Y.H."/>
            <person name="Lin Y.C."/>
            <person name="Lind M."/>
            <person name="Lindquist E."/>
            <person name="Lombard V."/>
            <person name="Lucas S."/>
            <person name="Lunden K."/>
            <person name="Morin E."/>
            <person name="Murat C."/>
            <person name="Park J."/>
            <person name="Raffaello T."/>
            <person name="Rouze P."/>
            <person name="Salamov A."/>
            <person name="Schmutz J."/>
            <person name="Solheim H."/>
            <person name="Stahlberg J."/>
            <person name="Velez H."/>
            <person name="de Vries R.P."/>
            <person name="Wiebenga A."/>
            <person name="Woodward S."/>
            <person name="Yakovlev I."/>
            <person name="Garbelotto M."/>
            <person name="Martin F."/>
            <person name="Grigoriev I.V."/>
            <person name="Stenlid J."/>
        </authorList>
    </citation>
    <scope>NUCLEOTIDE SEQUENCE [LARGE SCALE GENOMIC DNA]</scope>
    <source>
        <strain evidence="1 2">TC 32-1</strain>
    </source>
</reference>
<proteinExistence type="predicted"/>
<dbReference type="GO" id="GO:0008757">
    <property type="term" value="F:S-adenosylmethionine-dependent methyltransferase activity"/>
    <property type="evidence" value="ECO:0007669"/>
    <property type="project" value="UniProtKB-ARBA"/>
</dbReference>
<evidence type="ECO:0000313" key="2">
    <source>
        <dbReference type="Proteomes" id="UP000030671"/>
    </source>
</evidence>
<name>W4KCE0_HETIT</name>
<dbReference type="InterPro" id="IPR029063">
    <property type="entry name" value="SAM-dependent_MTases_sf"/>
</dbReference>
<dbReference type="PANTHER" id="PTHR14614:SF161">
    <property type="match status" value="1"/>
</dbReference>
<feature type="non-terminal residue" evidence="1">
    <location>
        <position position="322"/>
    </location>
</feature>
<dbReference type="SUPFAM" id="SSF53335">
    <property type="entry name" value="S-adenosyl-L-methionine-dependent methyltransferases"/>
    <property type="match status" value="1"/>
</dbReference>
<dbReference type="GeneID" id="20672157"/>